<evidence type="ECO:0000313" key="3">
    <source>
        <dbReference type="RefSeq" id="XP_005095028.1"/>
    </source>
</evidence>
<feature type="region of interest" description="Disordered" evidence="1">
    <location>
        <begin position="821"/>
        <end position="853"/>
    </location>
</feature>
<feature type="compositionally biased region" description="Basic and acidic residues" evidence="1">
    <location>
        <begin position="207"/>
        <end position="220"/>
    </location>
</feature>
<dbReference type="GeneID" id="101846639"/>
<proteinExistence type="predicted"/>
<feature type="region of interest" description="Disordered" evidence="1">
    <location>
        <begin position="923"/>
        <end position="955"/>
    </location>
</feature>
<feature type="region of interest" description="Disordered" evidence="1">
    <location>
        <begin position="193"/>
        <end position="232"/>
    </location>
</feature>
<reference evidence="3" key="1">
    <citation type="submission" date="2025-08" db="UniProtKB">
        <authorList>
            <consortium name="RefSeq"/>
        </authorList>
    </citation>
    <scope>IDENTIFICATION</scope>
</reference>
<dbReference type="Proteomes" id="UP000694888">
    <property type="component" value="Unplaced"/>
</dbReference>
<feature type="compositionally biased region" description="Basic and acidic residues" evidence="1">
    <location>
        <begin position="748"/>
        <end position="765"/>
    </location>
</feature>
<feature type="compositionally biased region" description="Basic and acidic residues" evidence="1">
    <location>
        <begin position="127"/>
        <end position="136"/>
    </location>
</feature>
<evidence type="ECO:0000256" key="1">
    <source>
        <dbReference type="SAM" id="MobiDB-lite"/>
    </source>
</evidence>
<dbReference type="RefSeq" id="XP_005095028.1">
    <property type="nucleotide sequence ID" value="XM_005094971.2"/>
</dbReference>
<accession>A0ABM0JJF2</accession>
<feature type="region of interest" description="Disordered" evidence="1">
    <location>
        <begin position="505"/>
        <end position="530"/>
    </location>
</feature>
<keyword evidence="2" id="KW-1185">Reference proteome</keyword>
<gene>
    <name evidence="3" type="primary">LOC101846639</name>
</gene>
<feature type="compositionally biased region" description="Polar residues" evidence="1">
    <location>
        <begin position="519"/>
        <end position="530"/>
    </location>
</feature>
<feature type="compositionally biased region" description="Low complexity" evidence="1">
    <location>
        <begin position="788"/>
        <end position="797"/>
    </location>
</feature>
<feature type="compositionally biased region" description="Basic residues" evidence="1">
    <location>
        <begin position="221"/>
        <end position="230"/>
    </location>
</feature>
<feature type="region of interest" description="Disordered" evidence="1">
    <location>
        <begin position="642"/>
        <end position="712"/>
    </location>
</feature>
<evidence type="ECO:0000313" key="2">
    <source>
        <dbReference type="Proteomes" id="UP000694888"/>
    </source>
</evidence>
<feature type="region of interest" description="Disordered" evidence="1">
    <location>
        <begin position="71"/>
        <end position="154"/>
    </location>
</feature>
<feature type="compositionally biased region" description="Polar residues" evidence="1">
    <location>
        <begin position="71"/>
        <end position="103"/>
    </location>
</feature>
<organism evidence="2 3">
    <name type="scientific">Aplysia californica</name>
    <name type="common">California sea hare</name>
    <dbReference type="NCBI Taxonomy" id="6500"/>
    <lineage>
        <taxon>Eukaryota</taxon>
        <taxon>Metazoa</taxon>
        <taxon>Spiralia</taxon>
        <taxon>Lophotrochozoa</taxon>
        <taxon>Mollusca</taxon>
        <taxon>Gastropoda</taxon>
        <taxon>Heterobranchia</taxon>
        <taxon>Euthyneura</taxon>
        <taxon>Tectipleura</taxon>
        <taxon>Aplysiida</taxon>
        <taxon>Aplysioidea</taxon>
        <taxon>Aplysiidae</taxon>
        <taxon>Aplysia</taxon>
    </lineage>
</organism>
<feature type="compositionally biased region" description="Low complexity" evidence="1">
    <location>
        <begin position="657"/>
        <end position="671"/>
    </location>
</feature>
<name>A0ABM0JJF2_APLCA</name>
<protein>
    <submittedName>
        <fullName evidence="3">Uncharacterized protein LOC101846639</fullName>
    </submittedName>
</protein>
<sequence length="968" mass="106278">MDTERIVQEIVAASDVNVITRRMVREKYKEVRGLSVLSPTEKKAVNAVVESIVLQLGNLCNSPENEKLQIKQASERSQTGSDVTECSEPSGQSSSENCLNMSTGIVGDTSIKEEVDSEAESSSVSEKQQEADHSFVLDEDDQSSPERPCTVEEEALSSDVVILLSSDTNFTNEKKNNGCTKCTCQKRTLSELPGDALSTESDSNSPRLRESAADAVAEKTPRHRKRPKRLSAREAAAAIMGSDSDDDGRCVGLTEDSRNHCSPIFGKSLNSPFRFKFTEPKDSPFLIISPDSCPDPKRFLKSNPKRQMLSKESSSLVISDVESPSYTADVSRHGDSDEGQALLCLKKKLSVNRVRRSIVVNSSDSGDGDSSSVAGLVISDRWRDLHQAVSRSGCRGFVHSNLSAHGKDRKYWSPKVRLQRLQLFSDKAGRKEDIVGMTGNMGRETTKKCYRLNISSDSEEEPMVKNHKHAVKGCDSVDGYAGVSHIQAGTLNKLYDGETCDSLNVPLSDDKKNKKRKAQSQNFQKQSSRIVTIKQRRKSLGKELNGKTETVEARQSPIATASANLRVYDLPSSSSDFNSGSGLVVTPAKDCSEPHTVVGQASSGNGISKTKRRRLFSLSSDDENKADKIVTIKQKKKPLVKEMNGKTGTPSVYDLPSCSSDSNSMSDLEVSPAREHSEPHTLVNGASSPSSSIKRKRKKISVLSSDDENNDVEPVLLKNDNFLDRNSVGQGFQDRDGSCENSDVQLVTREDDYSSDRSNSERVAENQDIPCISGGDKNEVPFRRNGCSSPGGSSSSDSDLEHVKPTAAHSKMEALKDVRNTFYSSPLPPEKASKRRRKKQVPDNKAHSKVSGGLSKQLVRLRAICRHVGLVLRNQRELSGCVADSEKIDRIRQLLRDRGMKGRPTMKKAEELKLQRELQDLVSGDGGAPVVESRLRGKKKKVVTPQQEKKSRSLWKGLEHLVSSEASD</sequence>
<feature type="region of interest" description="Disordered" evidence="1">
    <location>
        <begin position="748"/>
        <end position="807"/>
    </location>
</feature>